<keyword evidence="5" id="KW-0732">Signal</keyword>
<keyword evidence="8 13" id="KW-0067">ATP-binding</keyword>
<dbReference type="PANTHER" id="PTHR47976:SF30">
    <property type="entry name" value="RECEPTOR-LIKE SERINE_THREONINE-PROTEIN KINASE"/>
    <property type="match status" value="1"/>
</dbReference>
<evidence type="ECO:0000256" key="13">
    <source>
        <dbReference type="PROSITE-ProRule" id="PRU10141"/>
    </source>
</evidence>
<protein>
    <recommendedName>
        <fullName evidence="1">non-specific serine/threonine protein kinase</fullName>
        <ecNumber evidence="1">2.7.11.1</ecNumber>
    </recommendedName>
</protein>
<evidence type="ECO:0000259" key="15">
    <source>
        <dbReference type="PROSITE" id="PS50011"/>
    </source>
</evidence>
<feature type="binding site" evidence="13">
    <location>
        <position position="447"/>
    </location>
    <ligand>
        <name>ATP</name>
        <dbReference type="ChEBI" id="CHEBI:30616"/>
    </ligand>
</feature>
<evidence type="ECO:0000256" key="8">
    <source>
        <dbReference type="ARBA" id="ARBA00022840"/>
    </source>
</evidence>
<evidence type="ECO:0000256" key="14">
    <source>
        <dbReference type="SAM" id="Phobius"/>
    </source>
</evidence>
<comment type="catalytic activity">
    <reaction evidence="11">
        <text>L-threonyl-[protein] + ATP = O-phospho-L-threonyl-[protein] + ADP + H(+)</text>
        <dbReference type="Rhea" id="RHEA:46608"/>
        <dbReference type="Rhea" id="RHEA-COMP:11060"/>
        <dbReference type="Rhea" id="RHEA-COMP:11605"/>
        <dbReference type="ChEBI" id="CHEBI:15378"/>
        <dbReference type="ChEBI" id="CHEBI:30013"/>
        <dbReference type="ChEBI" id="CHEBI:30616"/>
        <dbReference type="ChEBI" id="CHEBI:61977"/>
        <dbReference type="ChEBI" id="CHEBI:456216"/>
        <dbReference type="EC" id="2.7.11.1"/>
    </reaction>
</comment>
<evidence type="ECO:0000256" key="11">
    <source>
        <dbReference type="ARBA" id="ARBA00047899"/>
    </source>
</evidence>
<dbReference type="Gene3D" id="3.30.200.20">
    <property type="entry name" value="Phosphorylase Kinase, domain 1"/>
    <property type="match status" value="1"/>
</dbReference>
<dbReference type="PANTHER" id="PTHR47976">
    <property type="entry name" value="G-TYPE LECTIN S-RECEPTOR-LIKE SERINE/THREONINE-PROTEIN KINASE SD2-5"/>
    <property type="match status" value="1"/>
</dbReference>
<dbReference type="InterPro" id="IPR011009">
    <property type="entry name" value="Kinase-like_dom_sf"/>
</dbReference>
<dbReference type="InterPro" id="IPR017441">
    <property type="entry name" value="Protein_kinase_ATP_BS"/>
</dbReference>
<evidence type="ECO:0000256" key="2">
    <source>
        <dbReference type="ARBA" id="ARBA00022527"/>
    </source>
</evidence>
<keyword evidence="7" id="KW-0418">Kinase</keyword>
<reference evidence="17 18" key="1">
    <citation type="submission" date="2017-11" db="EMBL/GenBank/DDBJ databases">
        <title>De-novo sequencing of pomegranate (Punica granatum L.) genome.</title>
        <authorList>
            <person name="Akparov Z."/>
            <person name="Amiraslanov A."/>
            <person name="Hajiyeva S."/>
            <person name="Abbasov M."/>
            <person name="Kaur K."/>
            <person name="Hamwieh A."/>
            <person name="Solovyev V."/>
            <person name="Salamov A."/>
            <person name="Braich B."/>
            <person name="Kosarev P."/>
            <person name="Mahmoud A."/>
            <person name="Hajiyev E."/>
            <person name="Babayeva S."/>
            <person name="Izzatullayeva V."/>
            <person name="Mammadov A."/>
            <person name="Mammadov A."/>
            <person name="Sharifova S."/>
            <person name="Ojaghi J."/>
            <person name="Eynullazada K."/>
            <person name="Bayramov B."/>
            <person name="Abdulazimova A."/>
            <person name="Shahmuradov I."/>
        </authorList>
    </citation>
    <scope>NUCLEOTIDE SEQUENCE [LARGE SCALE GENOMIC DNA]</scope>
    <source>
        <strain evidence="18">cv. AG2017</strain>
        <tissue evidence="17">Leaf</tissue>
    </source>
</reference>
<evidence type="ECO:0000256" key="1">
    <source>
        <dbReference type="ARBA" id="ARBA00012513"/>
    </source>
</evidence>
<dbReference type="FunFam" id="2.90.10.10:FF:000039">
    <property type="entry name" value="G-type lectin S-receptor-like serine/threonine-protein kinase SD2-5"/>
    <property type="match status" value="1"/>
</dbReference>
<name>A0A2I0IJ71_PUNGR</name>
<evidence type="ECO:0000256" key="9">
    <source>
        <dbReference type="ARBA" id="ARBA00023157"/>
    </source>
</evidence>
<dbReference type="Gene3D" id="1.10.510.10">
    <property type="entry name" value="Transferase(Phosphotransferase) domain 1"/>
    <property type="match status" value="1"/>
</dbReference>
<dbReference type="PROSITE" id="PS50011">
    <property type="entry name" value="PROTEIN_KINASE_DOM"/>
    <property type="match status" value="1"/>
</dbReference>
<keyword evidence="2" id="KW-0723">Serine/threonine-protein kinase</keyword>
<dbReference type="InterPro" id="IPR036426">
    <property type="entry name" value="Bulb-type_lectin_dom_sf"/>
</dbReference>
<dbReference type="STRING" id="22663.A0A2I0IJ71"/>
<dbReference type="InterPro" id="IPR051343">
    <property type="entry name" value="G-type_lectin_kinases/EP1-like"/>
</dbReference>
<keyword evidence="4" id="KW-0808">Transferase</keyword>
<keyword evidence="6 13" id="KW-0547">Nucleotide-binding</keyword>
<keyword evidence="14" id="KW-0812">Transmembrane</keyword>
<evidence type="ECO:0000256" key="3">
    <source>
        <dbReference type="ARBA" id="ARBA00022536"/>
    </source>
</evidence>
<keyword evidence="18" id="KW-1185">Reference proteome</keyword>
<dbReference type="Gene3D" id="2.90.10.30">
    <property type="match status" value="1"/>
</dbReference>
<dbReference type="FunFam" id="3.30.200.20:FF:000178">
    <property type="entry name" value="serine/threonine-protein kinase PBS1-like"/>
    <property type="match status" value="1"/>
</dbReference>
<dbReference type="EC" id="2.7.11.1" evidence="1"/>
<dbReference type="Pfam" id="PF00069">
    <property type="entry name" value="Pkinase"/>
    <property type="match status" value="1"/>
</dbReference>
<feature type="domain" description="Bulb-type lectin" evidence="16">
    <location>
        <begin position="1"/>
        <end position="113"/>
    </location>
</feature>
<evidence type="ECO:0000256" key="10">
    <source>
        <dbReference type="ARBA" id="ARBA00023180"/>
    </source>
</evidence>
<dbReference type="GO" id="GO:0004674">
    <property type="term" value="F:protein serine/threonine kinase activity"/>
    <property type="evidence" value="ECO:0007669"/>
    <property type="project" value="UniProtKB-KW"/>
</dbReference>
<keyword evidence="14" id="KW-1133">Transmembrane helix</keyword>
<evidence type="ECO:0000313" key="18">
    <source>
        <dbReference type="Proteomes" id="UP000233551"/>
    </source>
</evidence>
<dbReference type="CDD" id="cd00028">
    <property type="entry name" value="B_lectin"/>
    <property type="match status" value="1"/>
</dbReference>
<dbReference type="InterPro" id="IPR008271">
    <property type="entry name" value="Ser/Thr_kinase_AS"/>
</dbReference>
<dbReference type="PROSITE" id="PS00107">
    <property type="entry name" value="PROTEIN_KINASE_ATP"/>
    <property type="match status" value="1"/>
</dbReference>
<dbReference type="SUPFAM" id="SSF56112">
    <property type="entry name" value="Protein kinase-like (PK-like)"/>
    <property type="match status" value="1"/>
</dbReference>
<dbReference type="SUPFAM" id="SSF51110">
    <property type="entry name" value="alpha-D-mannose-specific plant lectins"/>
    <property type="match status" value="1"/>
</dbReference>
<evidence type="ECO:0000259" key="16">
    <source>
        <dbReference type="PROSITE" id="PS50927"/>
    </source>
</evidence>
<sequence>MFGGIATGQDYACGFYCTGTCHIYVFAIFFFQLSSSPRLALQVVWSANREFPVKINSTLELTSYEDLVLKDSDGTIAWSTNTSGKSVVRLTLTEVGNLLLLDERNGTVWQSFDHPTDSLLPGQILLAGQKLTASVSSTNWTDLGYLSFTLTRSGLLGLMETDRPHIYYQHNFTHDFSTNDMVYVKYGFGGLSLFLNSEYDITVIVITDSILPRLLKLGSDGHLRLYEWYNDSLTWEQADDLLTGDLGECGYPTACGEYAICTNNGQCSCSGPADGPNYFRQIDVRNSNLGCYEITPLSCEDVQRQRFLELRDVSYFTLNPDLENTNSEICKETCLRNCSCKAAIFQYGLNSSDGSSNKHRVTMLLTIGFVVLLILLIGIVGFVISKRKKGDDEEEGVSLDHIPGMLTRFSYEGLKAVTEKFSKKLGEGGFGLVFKGSLADGTEIAVKQLEGQIKNSFLAEVVTIGNIHHVNLIKLIGFCAESSHRLLVYEFMPNGSLEQWIYCVNGDHVLEWQQRKKIILDIARGRNYLHEDCQQKIIHLDIKPQNILLDENFNAKVSNFGLSKLMDRDQSQVMTIMRGTPGYMALSG</sequence>
<dbReference type="PROSITE" id="PS50927">
    <property type="entry name" value="BULB_LECTIN"/>
    <property type="match status" value="1"/>
</dbReference>
<gene>
    <name evidence="17" type="ORF">CRG98_035609</name>
</gene>
<feature type="transmembrane region" description="Helical" evidence="14">
    <location>
        <begin position="361"/>
        <end position="384"/>
    </location>
</feature>
<dbReference type="Pfam" id="PF01453">
    <property type="entry name" value="B_lectin"/>
    <property type="match status" value="1"/>
</dbReference>
<evidence type="ECO:0000256" key="5">
    <source>
        <dbReference type="ARBA" id="ARBA00022729"/>
    </source>
</evidence>
<organism evidence="17 18">
    <name type="scientific">Punica granatum</name>
    <name type="common">Pomegranate</name>
    <dbReference type="NCBI Taxonomy" id="22663"/>
    <lineage>
        <taxon>Eukaryota</taxon>
        <taxon>Viridiplantae</taxon>
        <taxon>Streptophyta</taxon>
        <taxon>Embryophyta</taxon>
        <taxon>Tracheophyta</taxon>
        <taxon>Spermatophyta</taxon>
        <taxon>Magnoliopsida</taxon>
        <taxon>eudicotyledons</taxon>
        <taxon>Gunneridae</taxon>
        <taxon>Pentapetalae</taxon>
        <taxon>rosids</taxon>
        <taxon>malvids</taxon>
        <taxon>Myrtales</taxon>
        <taxon>Lythraceae</taxon>
        <taxon>Punica</taxon>
    </lineage>
</organism>
<feature type="domain" description="Protein kinase" evidence="15">
    <location>
        <begin position="419"/>
        <end position="588"/>
    </location>
</feature>
<keyword evidence="3" id="KW-0245">EGF-like domain</keyword>
<evidence type="ECO:0000256" key="7">
    <source>
        <dbReference type="ARBA" id="ARBA00022777"/>
    </source>
</evidence>
<evidence type="ECO:0000256" key="12">
    <source>
        <dbReference type="ARBA" id="ARBA00048679"/>
    </source>
</evidence>
<keyword evidence="14" id="KW-0472">Membrane</keyword>
<dbReference type="FunFam" id="1.10.510.10:FF:001023">
    <property type="entry name" value="Os07g0541700 protein"/>
    <property type="match status" value="1"/>
</dbReference>
<accession>A0A2I0IJ71</accession>
<dbReference type="InterPro" id="IPR001480">
    <property type="entry name" value="Bulb-type_lectin_dom"/>
</dbReference>
<dbReference type="CDD" id="cd01098">
    <property type="entry name" value="PAN_AP_plant"/>
    <property type="match status" value="1"/>
</dbReference>
<dbReference type="InterPro" id="IPR000719">
    <property type="entry name" value="Prot_kinase_dom"/>
</dbReference>
<dbReference type="Pfam" id="PF08276">
    <property type="entry name" value="PAN_2"/>
    <property type="match status" value="1"/>
</dbReference>
<dbReference type="GO" id="GO:0005524">
    <property type="term" value="F:ATP binding"/>
    <property type="evidence" value="ECO:0007669"/>
    <property type="project" value="UniProtKB-UniRule"/>
</dbReference>
<keyword evidence="9" id="KW-1015">Disulfide bond</keyword>
<comment type="catalytic activity">
    <reaction evidence="12">
        <text>L-seryl-[protein] + ATP = O-phospho-L-seryl-[protein] + ADP + H(+)</text>
        <dbReference type="Rhea" id="RHEA:17989"/>
        <dbReference type="Rhea" id="RHEA-COMP:9863"/>
        <dbReference type="Rhea" id="RHEA-COMP:11604"/>
        <dbReference type="ChEBI" id="CHEBI:15378"/>
        <dbReference type="ChEBI" id="CHEBI:29999"/>
        <dbReference type="ChEBI" id="CHEBI:30616"/>
        <dbReference type="ChEBI" id="CHEBI:83421"/>
        <dbReference type="ChEBI" id="CHEBI:456216"/>
        <dbReference type="EC" id="2.7.11.1"/>
    </reaction>
</comment>
<evidence type="ECO:0000256" key="6">
    <source>
        <dbReference type="ARBA" id="ARBA00022741"/>
    </source>
</evidence>
<dbReference type="SMART" id="SM00220">
    <property type="entry name" value="S_TKc"/>
    <property type="match status" value="1"/>
</dbReference>
<dbReference type="EMBL" id="PGOL01002957">
    <property type="protein sequence ID" value="PKI44024.1"/>
    <property type="molecule type" value="Genomic_DNA"/>
</dbReference>
<dbReference type="AlphaFoldDB" id="A0A2I0IJ71"/>
<proteinExistence type="predicted"/>
<evidence type="ECO:0000256" key="4">
    <source>
        <dbReference type="ARBA" id="ARBA00022679"/>
    </source>
</evidence>
<comment type="caution">
    <text evidence="17">The sequence shown here is derived from an EMBL/GenBank/DDBJ whole genome shotgun (WGS) entry which is preliminary data.</text>
</comment>
<dbReference type="PROSITE" id="PS00108">
    <property type="entry name" value="PROTEIN_KINASE_ST"/>
    <property type="match status" value="1"/>
</dbReference>
<dbReference type="FunFam" id="2.90.10.30:FF:000003">
    <property type="entry name" value="Os04g0303100 protein"/>
    <property type="match status" value="1"/>
</dbReference>
<dbReference type="Proteomes" id="UP000233551">
    <property type="component" value="Unassembled WGS sequence"/>
</dbReference>
<evidence type="ECO:0000313" key="17">
    <source>
        <dbReference type="EMBL" id="PKI44024.1"/>
    </source>
</evidence>
<keyword evidence="10" id="KW-0325">Glycoprotein</keyword>
<dbReference type="InterPro" id="IPR003609">
    <property type="entry name" value="Pan_app"/>
</dbReference>
<dbReference type="SMART" id="SM00108">
    <property type="entry name" value="B_lectin"/>
    <property type="match status" value="1"/>
</dbReference>